<dbReference type="Pfam" id="PF00486">
    <property type="entry name" value="Trans_reg_C"/>
    <property type="match status" value="1"/>
</dbReference>
<dbReference type="InterPro" id="IPR011006">
    <property type="entry name" value="CheY-like_superfamily"/>
</dbReference>
<dbReference type="InterPro" id="IPR001789">
    <property type="entry name" value="Sig_transdc_resp-reg_receiver"/>
</dbReference>
<dbReference type="AlphaFoldDB" id="Q01V91"/>
<dbReference type="Gene3D" id="3.40.50.2300">
    <property type="match status" value="1"/>
</dbReference>
<dbReference type="GO" id="GO:0006355">
    <property type="term" value="P:regulation of DNA-templated transcription"/>
    <property type="evidence" value="ECO:0007669"/>
    <property type="project" value="InterPro"/>
</dbReference>
<dbReference type="CDD" id="cd00383">
    <property type="entry name" value="trans_reg_C"/>
    <property type="match status" value="1"/>
</dbReference>
<dbReference type="GO" id="GO:0032993">
    <property type="term" value="C:protein-DNA complex"/>
    <property type="evidence" value="ECO:0007669"/>
    <property type="project" value="TreeGrafter"/>
</dbReference>
<evidence type="ECO:0000259" key="9">
    <source>
        <dbReference type="PROSITE" id="PS51755"/>
    </source>
</evidence>
<gene>
    <name evidence="10" type="ordered locus">Acid_5477</name>
</gene>
<keyword evidence="4 7" id="KW-0238">DNA-binding</keyword>
<evidence type="ECO:0000313" key="10">
    <source>
        <dbReference type="EMBL" id="ABJ86424.1"/>
    </source>
</evidence>
<protein>
    <submittedName>
        <fullName evidence="10">Two component transcriptional regulator, winged helix family</fullName>
    </submittedName>
</protein>
<dbReference type="CDD" id="cd19935">
    <property type="entry name" value="REC_OmpR_CusR-like"/>
    <property type="match status" value="1"/>
</dbReference>
<evidence type="ECO:0000259" key="8">
    <source>
        <dbReference type="PROSITE" id="PS50110"/>
    </source>
</evidence>
<evidence type="ECO:0000256" key="2">
    <source>
        <dbReference type="ARBA" id="ARBA00023012"/>
    </source>
</evidence>
<dbReference type="Gene3D" id="6.10.250.690">
    <property type="match status" value="1"/>
</dbReference>
<evidence type="ECO:0000256" key="4">
    <source>
        <dbReference type="ARBA" id="ARBA00023125"/>
    </source>
</evidence>
<keyword evidence="1 6" id="KW-0597">Phosphoprotein</keyword>
<dbReference type="EMBL" id="CP000473">
    <property type="protein sequence ID" value="ABJ86424.1"/>
    <property type="molecule type" value="Genomic_DNA"/>
</dbReference>
<dbReference type="HOGENOM" id="CLU_000445_30_1_0"/>
<dbReference type="InterPro" id="IPR039420">
    <property type="entry name" value="WalR-like"/>
</dbReference>
<evidence type="ECO:0000256" key="7">
    <source>
        <dbReference type="PROSITE-ProRule" id="PRU01091"/>
    </source>
</evidence>
<dbReference type="InParanoid" id="Q01V91"/>
<dbReference type="GO" id="GO:0000976">
    <property type="term" value="F:transcription cis-regulatory region binding"/>
    <property type="evidence" value="ECO:0007669"/>
    <property type="project" value="TreeGrafter"/>
</dbReference>
<dbReference type="PROSITE" id="PS50110">
    <property type="entry name" value="RESPONSE_REGULATORY"/>
    <property type="match status" value="1"/>
</dbReference>
<evidence type="ECO:0000256" key="5">
    <source>
        <dbReference type="ARBA" id="ARBA00023163"/>
    </source>
</evidence>
<dbReference type="GO" id="GO:0005829">
    <property type="term" value="C:cytosol"/>
    <property type="evidence" value="ECO:0007669"/>
    <property type="project" value="TreeGrafter"/>
</dbReference>
<name>Q01V91_SOLUE</name>
<dbReference type="PROSITE" id="PS51755">
    <property type="entry name" value="OMPR_PHOB"/>
    <property type="match status" value="1"/>
</dbReference>
<evidence type="ECO:0000256" key="6">
    <source>
        <dbReference type="PROSITE-ProRule" id="PRU00169"/>
    </source>
</evidence>
<dbReference type="InterPro" id="IPR001867">
    <property type="entry name" value="OmpR/PhoB-type_DNA-bd"/>
</dbReference>
<dbReference type="FunFam" id="3.40.50.2300:FF:000002">
    <property type="entry name" value="DNA-binding response regulator PhoP"/>
    <property type="match status" value="1"/>
</dbReference>
<feature type="domain" description="OmpR/PhoB-type" evidence="9">
    <location>
        <begin position="124"/>
        <end position="222"/>
    </location>
</feature>
<dbReference type="OrthoDB" id="152576at2"/>
<proteinExistence type="predicted"/>
<dbReference type="STRING" id="234267.Acid_5477"/>
<dbReference type="SUPFAM" id="SSF52172">
    <property type="entry name" value="CheY-like"/>
    <property type="match status" value="1"/>
</dbReference>
<feature type="domain" description="Response regulatory" evidence="8">
    <location>
        <begin position="2"/>
        <end position="116"/>
    </location>
</feature>
<feature type="modified residue" description="4-aspartylphosphate" evidence="6">
    <location>
        <position position="51"/>
    </location>
</feature>
<sequence precursor="true">MRILLVEDESRVAGFLAKGLREQAYAVDLAADGESALYQAAVNHYDLVILDVMLPLKNGYAVCRELRAAGFSAPILMLTARDSIDDRVAGLDSGADDYLVKPFDFKELLARLRALSRRSGDPRPEALRVADLTVNTASHAVERGGRIISLTAKEYALLEFLMLNQDRVVGREAIAQHVWEETFDAFTNVIDVYIKRLRAKLDGPGSPRLIHTRRGEGYILTAKPEAGDV</sequence>
<dbReference type="Pfam" id="PF00072">
    <property type="entry name" value="Response_reg"/>
    <property type="match status" value="1"/>
</dbReference>
<dbReference type="GO" id="GO:0000156">
    <property type="term" value="F:phosphorelay response regulator activity"/>
    <property type="evidence" value="ECO:0007669"/>
    <property type="project" value="TreeGrafter"/>
</dbReference>
<keyword evidence="2" id="KW-0902">Two-component regulatory system</keyword>
<feature type="DNA-binding region" description="OmpR/PhoB-type" evidence="7">
    <location>
        <begin position="124"/>
        <end position="222"/>
    </location>
</feature>
<dbReference type="KEGG" id="sus:Acid_5477"/>
<dbReference type="PANTHER" id="PTHR48111">
    <property type="entry name" value="REGULATOR OF RPOS"/>
    <property type="match status" value="1"/>
</dbReference>
<reference evidence="10" key="1">
    <citation type="submission" date="2006-10" db="EMBL/GenBank/DDBJ databases">
        <title>Complete sequence of Solibacter usitatus Ellin6076.</title>
        <authorList>
            <consortium name="US DOE Joint Genome Institute"/>
            <person name="Copeland A."/>
            <person name="Lucas S."/>
            <person name="Lapidus A."/>
            <person name="Barry K."/>
            <person name="Detter J.C."/>
            <person name="Glavina del Rio T."/>
            <person name="Hammon N."/>
            <person name="Israni S."/>
            <person name="Dalin E."/>
            <person name="Tice H."/>
            <person name="Pitluck S."/>
            <person name="Thompson L.S."/>
            <person name="Brettin T."/>
            <person name="Bruce D."/>
            <person name="Han C."/>
            <person name="Tapia R."/>
            <person name="Gilna P."/>
            <person name="Schmutz J."/>
            <person name="Larimer F."/>
            <person name="Land M."/>
            <person name="Hauser L."/>
            <person name="Kyrpides N."/>
            <person name="Mikhailova N."/>
            <person name="Janssen P.H."/>
            <person name="Kuske C.R."/>
            <person name="Richardson P."/>
        </authorList>
    </citation>
    <scope>NUCLEOTIDE SEQUENCE</scope>
    <source>
        <strain evidence="10">Ellin6076</strain>
    </source>
</reference>
<dbReference type="FunFam" id="1.10.10.10:FF:000005">
    <property type="entry name" value="Two-component system response regulator"/>
    <property type="match status" value="1"/>
</dbReference>
<dbReference type="PANTHER" id="PTHR48111:SF22">
    <property type="entry name" value="REGULATOR OF RPOS"/>
    <property type="match status" value="1"/>
</dbReference>
<keyword evidence="3" id="KW-0805">Transcription regulation</keyword>
<dbReference type="Gene3D" id="1.10.10.10">
    <property type="entry name" value="Winged helix-like DNA-binding domain superfamily/Winged helix DNA-binding domain"/>
    <property type="match status" value="1"/>
</dbReference>
<dbReference type="SMART" id="SM00448">
    <property type="entry name" value="REC"/>
    <property type="match status" value="1"/>
</dbReference>
<organism evidence="10">
    <name type="scientific">Solibacter usitatus (strain Ellin6076)</name>
    <dbReference type="NCBI Taxonomy" id="234267"/>
    <lineage>
        <taxon>Bacteria</taxon>
        <taxon>Pseudomonadati</taxon>
        <taxon>Acidobacteriota</taxon>
        <taxon>Terriglobia</taxon>
        <taxon>Bryobacterales</taxon>
        <taxon>Solibacteraceae</taxon>
        <taxon>Candidatus Solibacter</taxon>
    </lineage>
</organism>
<evidence type="ECO:0000256" key="3">
    <source>
        <dbReference type="ARBA" id="ARBA00023015"/>
    </source>
</evidence>
<dbReference type="InterPro" id="IPR036388">
    <property type="entry name" value="WH-like_DNA-bd_sf"/>
</dbReference>
<keyword evidence="5" id="KW-0804">Transcription</keyword>
<dbReference type="SMART" id="SM00862">
    <property type="entry name" value="Trans_reg_C"/>
    <property type="match status" value="1"/>
</dbReference>
<dbReference type="eggNOG" id="COG0745">
    <property type="taxonomic scope" value="Bacteria"/>
</dbReference>
<accession>Q01V91</accession>
<evidence type="ECO:0000256" key="1">
    <source>
        <dbReference type="ARBA" id="ARBA00022553"/>
    </source>
</evidence>